<gene>
    <name evidence="1" type="ORF">Vadar_017359</name>
</gene>
<evidence type="ECO:0000313" key="1">
    <source>
        <dbReference type="EMBL" id="KAH7846722.1"/>
    </source>
</evidence>
<sequence length="485" mass="55324">MEAALEIGVERLEVVGDSNLVVSQAKGEWKVNEDKLKPYHQDLEDLIPRFQMVTFTHVPRLKNRFADALATLASMVKIPVGVKLRPITIEQRDKPVFEYVMIVNEPDDGLPLYHDIWNFIEKGEYPPGTEKKDQIALRRLASQYIICGGKLYRRSHCGMHKLCVQGTEATTIMEEIHEGVCGPHMNGIMLAKKILRQGYYWSTMETECVQYVRQCHKCQIHANLMHVPPSELHSMTSPWPFSTWGIDVIGRITPAASNGHKFILVAIDYFTKWVEDASYATLTTVQVSHFIRQNIIYRYGVPQAFVSDNGVHFKGRAAETLEDFGIQVHKSTVYRPQTNRAVEAANKTLKTILEKTTQSAKDWHEQLPLALWGYRTSIRTPTGATPYSLVYGMEAVLPIELEGYQRRIARAFNKKVKSRDLQEGDMVLKEIRAPVFDPRGKFRPKWAGPYIIRKILSGGAAQLIDLDGNEFSTLVNMDQLKRYYP</sequence>
<comment type="caution">
    <text evidence="1">The sequence shown here is derived from an EMBL/GenBank/DDBJ whole genome shotgun (WGS) entry which is preliminary data.</text>
</comment>
<proteinExistence type="predicted"/>
<dbReference type="Proteomes" id="UP000828048">
    <property type="component" value="Chromosome 5"/>
</dbReference>
<dbReference type="EMBL" id="CM037155">
    <property type="protein sequence ID" value="KAH7846722.1"/>
    <property type="molecule type" value="Genomic_DNA"/>
</dbReference>
<accession>A0ACB7Y0H1</accession>
<keyword evidence="2" id="KW-1185">Reference proteome</keyword>
<reference evidence="1 2" key="1">
    <citation type="journal article" date="2021" name="Hortic Res">
        <title>High-quality reference genome and annotation aids understanding of berry development for evergreen blueberry (Vaccinium darrowii).</title>
        <authorList>
            <person name="Yu J."/>
            <person name="Hulse-Kemp A.M."/>
            <person name="Babiker E."/>
            <person name="Staton M."/>
        </authorList>
    </citation>
    <scope>NUCLEOTIDE SEQUENCE [LARGE SCALE GENOMIC DNA]</scope>
    <source>
        <strain evidence="2">cv. NJ 8807/NJ 8810</strain>
        <tissue evidence="1">Young leaf</tissue>
    </source>
</reference>
<name>A0ACB7Y0H1_9ERIC</name>
<evidence type="ECO:0000313" key="2">
    <source>
        <dbReference type="Proteomes" id="UP000828048"/>
    </source>
</evidence>
<organism evidence="1 2">
    <name type="scientific">Vaccinium darrowii</name>
    <dbReference type="NCBI Taxonomy" id="229202"/>
    <lineage>
        <taxon>Eukaryota</taxon>
        <taxon>Viridiplantae</taxon>
        <taxon>Streptophyta</taxon>
        <taxon>Embryophyta</taxon>
        <taxon>Tracheophyta</taxon>
        <taxon>Spermatophyta</taxon>
        <taxon>Magnoliopsida</taxon>
        <taxon>eudicotyledons</taxon>
        <taxon>Gunneridae</taxon>
        <taxon>Pentapetalae</taxon>
        <taxon>asterids</taxon>
        <taxon>Ericales</taxon>
        <taxon>Ericaceae</taxon>
        <taxon>Vaccinioideae</taxon>
        <taxon>Vaccinieae</taxon>
        <taxon>Vaccinium</taxon>
    </lineage>
</organism>
<protein>
    <submittedName>
        <fullName evidence="1">Uncharacterized protein</fullName>
    </submittedName>
</protein>